<reference evidence="2" key="1">
    <citation type="submission" date="2024-05" db="EMBL/GenBank/DDBJ databases">
        <authorList>
            <person name="Yang L."/>
            <person name="Pan L."/>
        </authorList>
    </citation>
    <scope>NUCLEOTIDE SEQUENCE</scope>
    <source>
        <strain evidence="2">FCG-7</strain>
    </source>
</reference>
<dbReference type="AlphaFoldDB" id="A0AAU7F6V8"/>
<feature type="transmembrane region" description="Helical" evidence="1">
    <location>
        <begin position="35"/>
        <end position="56"/>
    </location>
</feature>
<keyword evidence="1" id="KW-1133">Transmembrane helix</keyword>
<sequence>MRIVVIVLLLAILLALGQALLRLIRGASEPMWQMLAWRVGLSIALFVLLLLSRYFIH</sequence>
<gene>
    <name evidence="2" type="ORF">ABHF33_09010</name>
</gene>
<protein>
    <submittedName>
        <fullName evidence="2">DUF2909 family protein</fullName>
    </submittedName>
</protein>
<proteinExistence type="predicted"/>
<accession>A0AAU7F6V8</accession>
<evidence type="ECO:0000313" key="2">
    <source>
        <dbReference type="EMBL" id="XBL99218.1"/>
    </source>
</evidence>
<dbReference type="Pfam" id="PF11137">
    <property type="entry name" value="DUF2909"/>
    <property type="match status" value="1"/>
</dbReference>
<dbReference type="RefSeq" id="WP_348943652.1">
    <property type="nucleotide sequence ID" value="NZ_CP157355.1"/>
</dbReference>
<dbReference type="EMBL" id="CP157355">
    <property type="protein sequence ID" value="XBL99218.1"/>
    <property type="molecule type" value="Genomic_DNA"/>
</dbReference>
<keyword evidence="1" id="KW-0812">Transmembrane</keyword>
<evidence type="ECO:0000256" key="1">
    <source>
        <dbReference type="SAM" id="Phobius"/>
    </source>
</evidence>
<dbReference type="KEGG" id="cmav:ABHF33_09010"/>
<dbReference type="InterPro" id="IPR021313">
    <property type="entry name" value="DUF2909"/>
</dbReference>
<keyword evidence="1" id="KW-0472">Membrane</keyword>
<name>A0AAU7F6V8_9NEIS</name>
<organism evidence="2">
    <name type="scientific">Chitinibacter mangrovi</name>
    <dbReference type="NCBI Taxonomy" id="3153927"/>
    <lineage>
        <taxon>Bacteria</taxon>
        <taxon>Pseudomonadati</taxon>
        <taxon>Pseudomonadota</taxon>
        <taxon>Betaproteobacteria</taxon>
        <taxon>Neisseriales</taxon>
        <taxon>Chitinibacteraceae</taxon>
        <taxon>Chitinibacter</taxon>
    </lineage>
</organism>